<dbReference type="InterPro" id="IPR036679">
    <property type="entry name" value="FlgN-like_sf"/>
</dbReference>
<reference evidence="5" key="2">
    <citation type="submission" date="2011-03" db="EMBL/GenBank/DDBJ databases">
        <title>The complete genome of Hippea maritima DSM 10411.</title>
        <authorList>
            <consortium name="US DOE Joint Genome Institute (JGI-PGF)"/>
            <person name="Lucas S."/>
            <person name="Copeland A."/>
            <person name="Lapidus A."/>
            <person name="Bruce D."/>
            <person name="Goodwin L."/>
            <person name="Pitluck S."/>
            <person name="Peters L."/>
            <person name="Kyrpides N."/>
            <person name="Mavromatis K."/>
            <person name="Pagani I."/>
            <person name="Ivanova N."/>
            <person name="Mikhailova N."/>
            <person name="Lu M."/>
            <person name="Detter J.C."/>
            <person name="Tapia R."/>
            <person name="Han C."/>
            <person name="Land M."/>
            <person name="Hauser L."/>
            <person name="Markowitz V."/>
            <person name="Cheng J.-F."/>
            <person name="Hugenholtz P."/>
            <person name="Woyke T."/>
            <person name="Wu D."/>
            <person name="Spring S."/>
            <person name="Schroeder M."/>
            <person name="Brambilla E."/>
            <person name="Klenk H.-P."/>
            <person name="Eisen J.A."/>
        </authorList>
    </citation>
    <scope>NUCLEOTIDE SEQUENCE [LARGE SCALE GENOMIC DNA]</scope>
    <source>
        <strain evidence="5">ATCC 700847 / DSM 10411 / MH2</strain>
    </source>
</reference>
<comment type="function">
    <text evidence="1">Required for the efficient initiation of filament assembly.</text>
</comment>
<dbReference type="InParanoid" id="F2LY23"/>
<gene>
    <name evidence="4" type="ordered locus">Hipma_0311</name>
</gene>
<dbReference type="InterPro" id="IPR007809">
    <property type="entry name" value="FlgN-like"/>
</dbReference>
<evidence type="ECO:0000313" key="5">
    <source>
        <dbReference type="Proteomes" id="UP000008139"/>
    </source>
</evidence>
<reference evidence="4 5" key="1">
    <citation type="journal article" date="2011" name="Stand. Genomic Sci.">
        <title>Complete genome sequence of the thermophilic sulfur-reducer Hippea maritima type strain (MH(2)).</title>
        <authorList>
            <person name="Huntemann M."/>
            <person name="Lu M."/>
            <person name="Nolan M."/>
            <person name="Lapidus A."/>
            <person name="Lucas S."/>
            <person name="Hammon N."/>
            <person name="Deshpande S."/>
            <person name="Cheng J.F."/>
            <person name="Tapia R."/>
            <person name="Han C."/>
            <person name="Goodwin L."/>
            <person name="Pitluck S."/>
            <person name="Liolios K."/>
            <person name="Pagani I."/>
            <person name="Ivanova N."/>
            <person name="Ovchinikova G."/>
            <person name="Pati A."/>
            <person name="Chen A."/>
            <person name="Palaniappan K."/>
            <person name="Land M."/>
            <person name="Hauser L."/>
            <person name="Jeffries C.D."/>
            <person name="Detter J.C."/>
            <person name="Brambilla E.M."/>
            <person name="Rohde M."/>
            <person name="Spring S."/>
            <person name="Goker M."/>
            <person name="Woyke T."/>
            <person name="Bristow J."/>
            <person name="Eisen J.A."/>
            <person name="Markowitz V."/>
            <person name="Hugenholtz P."/>
            <person name="Kyrpides N.C."/>
            <person name="Klenk H.P."/>
            <person name="Mavromatis K."/>
        </authorList>
    </citation>
    <scope>NUCLEOTIDE SEQUENCE [LARGE SCALE GENOMIC DNA]</scope>
    <source>
        <strain evidence="5">ATCC 700847 / DSM 10411 / MH2</strain>
    </source>
</reference>
<comment type="similarity">
    <text evidence="2">Belongs to the FlgN family.</text>
</comment>
<dbReference type="Proteomes" id="UP000008139">
    <property type="component" value="Chromosome"/>
</dbReference>
<dbReference type="STRING" id="760142.Hipma_0311"/>
<evidence type="ECO:0000313" key="4">
    <source>
        <dbReference type="EMBL" id="AEA33288.1"/>
    </source>
</evidence>
<keyword evidence="3" id="KW-1005">Bacterial flagellum biogenesis</keyword>
<evidence type="ECO:0000256" key="2">
    <source>
        <dbReference type="ARBA" id="ARBA00007703"/>
    </source>
</evidence>
<dbReference type="SUPFAM" id="SSF140566">
    <property type="entry name" value="FlgN-like"/>
    <property type="match status" value="1"/>
</dbReference>
<dbReference type="GO" id="GO:0044780">
    <property type="term" value="P:bacterial-type flagellum assembly"/>
    <property type="evidence" value="ECO:0007669"/>
    <property type="project" value="InterPro"/>
</dbReference>
<dbReference type="HOGENOM" id="CLU_1701849_0_0_7"/>
<dbReference type="eggNOG" id="ENOG50322SG">
    <property type="taxonomic scope" value="Bacteria"/>
</dbReference>
<protein>
    <submittedName>
        <fullName evidence="4">FlgN family protein</fullName>
    </submittedName>
</protein>
<dbReference type="KEGG" id="hmr:Hipma_0311"/>
<sequence length="154" mass="18084">MNNINYLKDILNKFIDFYDELLKIVQEERKCLVNIDADGLEDITSKKQVFFNEIAKTQKKLKEFLDKFGFETINEFLFFASRDIDVDDLRVLNGKLQEKLKEFKIKSEINRMIATEHLSFFGSLLNLYGGLLSGENYNKQAQKNINTQLMNLRV</sequence>
<evidence type="ECO:0000256" key="3">
    <source>
        <dbReference type="ARBA" id="ARBA00022795"/>
    </source>
</evidence>
<accession>F2LY23</accession>
<proteinExistence type="inferred from homology"/>
<dbReference type="Pfam" id="PF05130">
    <property type="entry name" value="FlgN"/>
    <property type="match status" value="1"/>
</dbReference>
<name>F2LY23_HIPMA</name>
<dbReference type="Gene3D" id="1.20.58.300">
    <property type="entry name" value="FlgN-like"/>
    <property type="match status" value="1"/>
</dbReference>
<organism evidence="4 5">
    <name type="scientific">Hippea maritima (strain ATCC 700847 / DSM 10411 / MH2)</name>
    <dbReference type="NCBI Taxonomy" id="760142"/>
    <lineage>
        <taxon>Bacteria</taxon>
        <taxon>Pseudomonadati</taxon>
        <taxon>Campylobacterota</taxon>
        <taxon>Desulfurellia</taxon>
        <taxon>Desulfurellales</taxon>
        <taxon>Hippeaceae</taxon>
        <taxon>Hippea</taxon>
    </lineage>
</organism>
<keyword evidence="5" id="KW-1185">Reference proteome</keyword>
<dbReference type="AlphaFoldDB" id="F2LY23"/>
<evidence type="ECO:0000256" key="1">
    <source>
        <dbReference type="ARBA" id="ARBA00002397"/>
    </source>
</evidence>
<dbReference type="RefSeq" id="WP_013681332.1">
    <property type="nucleotide sequence ID" value="NC_015318.1"/>
</dbReference>
<dbReference type="EMBL" id="CP002606">
    <property type="protein sequence ID" value="AEA33288.1"/>
    <property type="molecule type" value="Genomic_DNA"/>
</dbReference>